<keyword evidence="3" id="KW-1185">Reference proteome</keyword>
<reference evidence="2 3" key="1">
    <citation type="submission" date="2019-03" db="EMBL/GenBank/DDBJ databases">
        <title>First draft genome of Liparis tanakae, snailfish: a comprehensive survey of snailfish specific genes.</title>
        <authorList>
            <person name="Kim W."/>
            <person name="Song I."/>
            <person name="Jeong J.-H."/>
            <person name="Kim D."/>
            <person name="Kim S."/>
            <person name="Ryu S."/>
            <person name="Song J.Y."/>
            <person name="Lee S.K."/>
        </authorList>
    </citation>
    <scope>NUCLEOTIDE SEQUENCE [LARGE SCALE GENOMIC DNA]</scope>
    <source>
        <tissue evidence="2">Muscle</tissue>
    </source>
</reference>
<comment type="caution">
    <text evidence="2">The sequence shown here is derived from an EMBL/GenBank/DDBJ whole genome shotgun (WGS) entry which is preliminary data.</text>
</comment>
<name>A0A4Z2FZI7_9TELE</name>
<dbReference type="EMBL" id="SRLO01000775">
    <property type="protein sequence ID" value="TNN46748.1"/>
    <property type="molecule type" value="Genomic_DNA"/>
</dbReference>
<feature type="compositionally biased region" description="Basic and acidic residues" evidence="1">
    <location>
        <begin position="144"/>
        <end position="166"/>
    </location>
</feature>
<proteinExistence type="predicted"/>
<evidence type="ECO:0000313" key="3">
    <source>
        <dbReference type="Proteomes" id="UP000314294"/>
    </source>
</evidence>
<feature type="compositionally biased region" description="Basic residues" evidence="1">
    <location>
        <begin position="167"/>
        <end position="179"/>
    </location>
</feature>
<organism evidence="2 3">
    <name type="scientific">Liparis tanakae</name>
    <name type="common">Tanaka's snailfish</name>
    <dbReference type="NCBI Taxonomy" id="230148"/>
    <lineage>
        <taxon>Eukaryota</taxon>
        <taxon>Metazoa</taxon>
        <taxon>Chordata</taxon>
        <taxon>Craniata</taxon>
        <taxon>Vertebrata</taxon>
        <taxon>Euteleostomi</taxon>
        <taxon>Actinopterygii</taxon>
        <taxon>Neopterygii</taxon>
        <taxon>Teleostei</taxon>
        <taxon>Neoteleostei</taxon>
        <taxon>Acanthomorphata</taxon>
        <taxon>Eupercaria</taxon>
        <taxon>Perciformes</taxon>
        <taxon>Cottioidei</taxon>
        <taxon>Cottales</taxon>
        <taxon>Liparidae</taxon>
        <taxon>Liparis</taxon>
    </lineage>
</organism>
<evidence type="ECO:0000313" key="2">
    <source>
        <dbReference type="EMBL" id="TNN46748.1"/>
    </source>
</evidence>
<sequence length="179" mass="20921">MGRNVPLASDTGGKFPIGIRYRHSKPGRHSHDTPPLPGASLQMWAQPWSLFMQFIPSVEGTRTQERELRTPERKRYETHPGHILDTSSQTPVALFIHITTQKIKAPIRTLPPDQVQAYHSRVITTRLLQRLRPKAPKVWLAEDNSERNEETDRENVKKEKRNVEGKGRRRERWRQKRII</sequence>
<dbReference type="Proteomes" id="UP000314294">
    <property type="component" value="Unassembled WGS sequence"/>
</dbReference>
<feature type="region of interest" description="Disordered" evidence="1">
    <location>
        <begin position="1"/>
        <end position="33"/>
    </location>
</feature>
<gene>
    <name evidence="2" type="ORF">EYF80_043033</name>
</gene>
<evidence type="ECO:0000256" key="1">
    <source>
        <dbReference type="SAM" id="MobiDB-lite"/>
    </source>
</evidence>
<dbReference type="AlphaFoldDB" id="A0A4Z2FZI7"/>
<accession>A0A4Z2FZI7</accession>
<feature type="region of interest" description="Disordered" evidence="1">
    <location>
        <begin position="142"/>
        <end position="179"/>
    </location>
</feature>
<protein>
    <submittedName>
        <fullName evidence="2">Uncharacterized protein</fullName>
    </submittedName>
</protein>